<evidence type="ECO:0000313" key="8">
    <source>
        <dbReference type="EMBL" id="RUO50113.1"/>
    </source>
</evidence>
<keyword evidence="4" id="KW-0805">Transcription regulation</keyword>
<dbReference type="GO" id="GO:0008657">
    <property type="term" value="F:DNA topoisomerase type II (double strand cut, ATP-hydrolyzing) inhibitor activity"/>
    <property type="evidence" value="ECO:0007669"/>
    <property type="project" value="InterPro"/>
</dbReference>
<accession>A0A432XN62</accession>
<dbReference type="RefSeq" id="WP_126833002.1">
    <property type="nucleotide sequence ID" value="NZ_PIPT01000002.1"/>
</dbReference>
<gene>
    <name evidence="8" type="ORF">CWE21_03030</name>
</gene>
<dbReference type="EMBL" id="PIPT01000002">
    <property type="protein sequence ID" value="RUO50113.1"/>
    <property type="molecule type" value="Genomic_DNA"/>
</dbReference>
<dbReference type="OrthoDB" id="9813510at2"/>
<evidence type="ECO:0000256" key="7">
    <source>
        <dbReference type="ARBA" id="ARBA00033135"/>
    </source>
</evidence>
<name>A0A432XN62_9GAMM</name>
<organism evidence="8 9">
    <name type="scientific">Pseudidiomarina aquimaris</name>
    <dbReference type="NCBI Taxonomy" id="641841"/>
    <lineage>
        <taxon>Bacteria</taxon>
        <taxon>Pseudomonadati</taxon>
        <taxon>Pseudomonadota</taxon>
        <taxon>Gammaproteobacteria</taxon>
        <taxon>Alteromonadales</taxon>
        <taxon>Idiomarinaceae</taxon>
        <taxon>Pseudidiomarina</taxon>
    </lineage>
</organism>
<dbReference type="GO" id="GO:0006276">
    <property type="term" value="P:plasmid maintenance"/>
    <property type="evidence" value="ECO:0007669"/>
    <property type="project" value="InterPro"/>
</dbReference>
<reference evidence="9" key="1">
    <citation type="journal article" date="2018" name="Front. Microbiol.">
        <title>Genome-Based Analysis Reveals the Taxonomy and Diversity of the Family Idiomarinaceae.</title>
        <authorList>
            <person name="Liu Y."/>
            <person name="Lai Q."/>
            <person name="Shao Z."/>
        </authorList>
    </citation>
    <scope>NUCLEOTIDE SEQUENCE [LARGE SCALE GENOMIC DNA]</scope>
    <source>
        <strain evidence="9">SW15</strain>
    </source>
</reference>
<comment type="caution">
    <text evidence="8">The sequence shown here is derived from an EMBL/GenBank/DDBJ whole genome shotgun (WGS) entry which is preliminary data.</text>
</comment>
<evidence type="ECO:0000313" key="9">
    <source>
        <dbReference type="Proteomes" id="UP000286678"/>
    </source>
</evidence>
<evidence type="ECO:0000256" key="3">
    <source>
        <dbReference type="ARBA" id="ARBA00022491"/>
    </source>
</evidence>
<comment type="similarity">
    <text evidence="1">Belongs to the CcdB toxin family.</text>
</comment>
<evidence type="ECO:0000256" key="6">
    <source>
        <dbReference type="ARBA" id="ARBA00029628"/>
    </source>
</evidence>
<keyword evidence="9" id="KW-1185">Reference proteome</keyword>
<protein>
    <recommendedName>
        <fullName evidence="2">Toxin CcdB</fullName>
    </recommendedName>
    <alternativeName>
        <fullName evidence="7">Cytotoxic protein CcdB</fullName>
    </alternativeName>
    <alternativeName>
        <fullName evidence="6">Protein LetD</fullName>
    </alternativeName>
</protein>
<dbReference type="InterPro" id="IPR002712">
    <property type="entry name" value="CcdB"/>
</dbReference>
<dbReference type="Gene3D" id="2.30.30.110">
    <property type="match status" value="1"/>
</dbReference>
<dbReference type="AlphaFoldDB" id="A0A432XN62"/>
<keyword evidence="3" id="KW-0678">Repressor</keyword>
<keyword evidence="5" id="KW-0804">Transcription</keyword>
<dbReference type="Pfam" id="PF01845">
    <property type="entry name" value="CcdB"/>
    <property type="match status" value="1"/>
</dbReference>
<evidence type="ECO:0000256" key="5">
    <source>
        <dbReference type="ARBA" id="ARBA00023163"/>
    </source>
</evidence>
<dbReference type="Proteomes" id="UP000286678">
    <property type="component" value="Unassembled WGS sequence"/>
</dbReference>
<evidence type="ECO:0000256" key="2">
    <source>
        <dbReference type="ARBA" id="ARBA00015075"/>
    </source>
</evidence>
<proteinExistence type="inferred from homology"/>
<evidence type="ECO:0000256" key="1">
    <source>
        <dbReference type="ARBA" id="ARBA00005230"/>
    </source>
</evidence>
<dbReference type="SUPFAM" id="SSF50118">
    <property type="entry name" value="Cell growth inhibitor/plasmid maintenance toxic component"/>
    <property type="match status" value="1"/>
</dbReference>
<dbReference type="InterPro" id="IPR011067">
    <property type="entry name" value="Plasmid_toxin/cell-grow_inhib"/>
</dbReference>
<sequence>MAQFDVYANPDPNTNKSYPYFVDLQAEIIADLSTRVVAPLVARDELHHAPLQVLCPEVDVNGERYVLMTHQLASIPMQTNLSSIASLQEQRYELLNALDFLITGC</sequence>
<evidence type="ECO:0000256" key="4">
    <source>
        <dbReference type="ARBA" id="ARBA00023015"/>
    </source>
</evidence>